<dbReference type="EMBL" id="JAUESC010000380">
    <property type="protein sequence ID" value="KAK0593494.1"/>
    <property type="molecule type" value="Genomic_DNA"/>
</dbReference>
<dbReference type="Proteomes" id="UP001168877">
    <property type="component" value="Unassembled WGS sequence"/>
</dbReference>
<keyword evidence="2" id="KW-1185">Reference proteome</keyword>
<proteinExistence type="predicted"/>
<organism evidence="1 2">
    <name type="scientific">Acer saccharum</name>
    <name type="common">Sugar maple</name>
    <dbReference type="NCBI Taxonomy" id="4024"/>
    <lineage>
        <taxon>Eukaryota</taxon>
        <taxon>Viridiplantae</taxon>
        <taxon>Streptophyta</taxon>
        <taxon>Embryophyta</taxon>
        <taxon>Tracheophyta</taxon>
        <taxon>Spermatophyta</taxon>
        <taxon>Magnoliopsida</taxon>
        <taxon>eudicotyledons</taxon>
        <taxon>Gunneridae</taxon>
        <taxon>Pentapetalae</taxon>
        <taxon>rosids</taxon>
        <taxon>malvids</taxon>
        <taxon>Sapindales</taxon>
        <taxon>Sapindaceae</taxon>
        <taxon>Hippocastanoideae</taxon>
        <taxon>Acereae</taxon>
        <taxon>Acer</taxon>
    </lineage>
</organism>
<reference evidence="1" key="1">
    <citation type="journal article" date="2022" name="Plant J.">
        <title>Strategies of tolerance reflected in two North American maple genomes.</title>
        <authorList>
            <person name="McEvoy S.L."/>
            <person name="Sezen U.U."/>
            <person name="Trouern-Trend A."/>
            <person name="McMahon S.M."/>
            <person name="Schaberg P.G."/>
            <person name="Yang J."/>
            <person name="Wegrzyn J.L."/>
            <person name="Swenson N.G."/>
        </authorList>
    </citation>
    <scope>NUCLEOTIDE SEQUENCE</scope>
    <source>
        <strain evidence="1">NS2018</strain>
    </source>
</reference>
<comment type="caution">
    <text evidence="1">The sequence shown here is derived from an EMBL/GenBank/DDBJ whole genome shotgun (WGS) entry which is preliminary data.</text>
</comment>
<gene>
    <name evidence="1" type="ORF">LWI29_037639</name>
</gene>
<accession>A0AA39SKH4</accession>
<dbReference type="AlphaFoldDB" id="A0AA39SKH4"/>
<evidence type="ECO:0000313" key="1">
    <source>
        <dbReference type="EMBL" id="KAK0593494.1"/>
    </source>
</evidence>
<evidence type="ECO:0000313" key="2">
    <source>
        <dbReference type="Proteomes" id="UP001168877"/>
    </source>
</evidence>
<protein>
    <submittedName>
        <fullName evidence="1">Uncharacterized protein</fullName>
    </submittedName>
</protein>
<reference evidence="1" key="2">
    <citation type="submission" date="2023-06" db="EMBL/GenBank/DDBJ databases">
        <authorList>
            <person name="Swenson N.G."/>
            <person name="Wegrzyn J.L."/>
            <person name="Mcevoy S.L."/>
        </authorList>
    </citation>
    <scope>NUCLEOTIDE SEQUENCE</scope>
    <source>
        <strain evidence="1">NS2018</strain>
        <tissue evidence="1">Leaf</tissue>
    </source>
</reference>
<name>A0AA39SKH4_ACESA</name>
<sequence>MRMMDGIRWWEQQKTNGGQRCKKFREKKLKKWFIFTILNNRSSAKNAELQIRVEDAANNAVPVLLIPTVDEVNNVERTGLIAMGTDIQMLEQQFHIGKGSSTRENPLAPTQTVQMEGNLANLSTL</sequence>